<reference evidence="1 2" key="1">
    <citation type="submission" date="2020-03" db="EMBL/GenBank/DDBJ databases">
        <title>Draft genome sequence of environmentally isolated cultures.</title>
        <authorList>
            <person name="Wilson H.S."/>
            <person name="De Leon M.E."/>
        </authorList>
    </citation>
    <scope>NUCLEOTIDE SEQUENCE [LARGE SCALE GENOMIC DNA]</scope>
    <source>
        <strain evidence="1 2">HSC-31F16</strain>
    </source>
</reference>
<evidence type="ECO:0008006" key="3">
    <source>
        <dbReference type="Google" id="ProtNLM"/>
    </source>
</evidence>
<name>A0ABX0LDW3_9NEIS</name>
<protein>
    <recommendedName>
        <fullName evidence="3">DUF2591 domain-containing protein</fullName>
    </recommendedName>
</protein>
<dbReference type="Proteomes" id="UP001515641">
    <property type="component" value="Unassembled WGS sequence"/>
</dbReference>
<comment type="caution">
    <text evidence="1">The sequence shown here is derived from an EMBL/GenBank/DDBJ whole genome shotgun (WGS) entry which is preliminary data.</text>
</comment>
<dbReference type="EMBL" id="JAAOMA010000034">
    <property type="protein sequence ID" value="NHR07438.1"/>
    <property type="molecule type" value="Genomic_DNA"/>
</dbReference>
<sequence>MKSTIDKVLSESGWEIDRITGNSSKFFATAAGQRPAVVYVSREWGYDMLHYGKRVRFHLSAEYWSEGKNALSTSWAFILEDDTVESTTQKMNSHLAQIQQAIDVTYARRLHL</sequence>
<organism evidence="1 2">
    <name type="scientific">Chromobacterium fluminis</name>
    <dbReference type="NCBI Taxonomy" id="3044269"/>
    <lineage>
        <taxon>Bacteria</taxon>
        <taxon>Pseudomonadati</taxon>
        <taxon>Pseudomonadota</taxon>
        <taxon>Betaproteobacteria</taxon>
        <taxon>Neisseriales</taxon>
        <taxon>Chromobacteriaceae</taxon>
        <taxon>Chromobacterium</taxon>
    </lineage>
</organism>
<evidence type="ECO:0000313" key="2">
    <source>
        <dbReference type="Proteomes" id="UP001515641"/>
    </source>
</evidence>
<keyword evidence="2" id="KW-1185">Reference proteome</keyword>
<accession>A0ABX0LDW3</accession>
<gene>
    <name evidence="1" type="ORF">HA052_19795</name>
</gene>
<proteinExistence type="predicted"/>
<dbReference type="RefSeq" id="WP_166453246.1">
    <property type="nucleotide sequence ID" value="NZ_JAAOMA010000034.1"/>
</dbReference>
<evidence type="ECO:0000313" key="1">
    <source>
        <dbReference type="EMBL" id="NHR07438.1"/>
    </source>
</evidence>